<comment type="caution">
    <text evidence="2">The sequence shown here is derived from an EMBL/GenBank/DDBJ whole genome shotgun (WGS) entry which is preliminary data.</text>
</comment>
<dbReference type="OrthoDB" id="3749011at2"/>
<feature type="transmembrane region" description="Helical" evidence="1">
    <location>
        <begin position="12"/>
        <end position="32"/>
    </location>
</feature>
<feature type="transmembrane region" description="Helical" evidence="1">
    <location>
        <begin position="138"/>
        <end position="158"/>
    </location>
</feature>
<reference evidence="3" key="1">
    <citation type="submission" date="2017-05" db="EMBL/GenBank/DDBJ databases">
        <title>Complete and WGS of Bordetella genogroups.</title>
        <authorList>
            <person name="Spilker T."/>
            <person name="Lipuma J."/>
        </authorList>
    </citation>
    <scope>NUCLEOTIDE SEQUENCE [LARGE SCALE GENOMIC DNA]</scope>
    <source>
        <strain evidence="3">AU18089</strain>
    </source>
</reference>
<keyword evidence="1" id="KW-1133">Transmembrane helix</keyword>
<dbReference type="Proteomes" id="UP000216947">
    <property type="component" value="Unassembled WGS sequence"/>
</dbReference>
<proteinExistence type="predicted"/>
<evidence type="ECO:0000313" key="3">
    <source>
        <dbReference type="Proteomes" id="UP000216947"/>
    </source>
</evidence>
<accession>A0A261QX24</accession>
<organism evidence="2 3">
    <name type="scientific">Bordetella genomosp. 7</name>
    <dbReference type="NCBI Taxonomy" id="1416805"/>
    <lineage>
        <taxon>Bacteria</taxon>
        <taxon>Pseudomonadati</taxon>
        <taxon>Pseudomonadota</taxon>
        <taxon>Betaproteobacteria</taxon>
        <taxon>Burkholderiales</taxon>
        <taxon>Alcaligenaceae</taxon>
        <taxon>Bordetella</taxon>
    </lineage>
</organism>
<feature type="transmembrane region" description="Helical" evidence="1">
    <location>
        <begin position="67"/>
        <end position="85"/>
    </location>
</feature>
<sequence>MSLEPLTSAAPVIQVHAWAAIAAVALGAIVLLRKKGDAWHRWTGRCWLAVMLVTVLSSFFIHELRTWGDWSPIHILSVVTLFLLVRAYQAIRKRNVTRHAHLMKTAFFNALLLAGFFTFLPGRIMYAVVFGPPASDASMSATLMWTLIIGAVIVVSGWRHAPALIRRLGKPAHAPQRRL</sequence>
<feature type="transmembrane region" description="Helical" evidence="1">
    <location>
        <begin position="44"/>
        <end position="61"/>
    </location>
</feature>
<dbReference type="Pfam" id="PF10067">
    <property type="entry name" value="DUF2306"/>
    <property type="match status" value="1"/>
</dbReference>
<keyword evidence="3" id="KW-1185">Reference proteome</keyword>
<dbReference type="RefSeq" id="WP_094797322.1">
    <property type="nucleotide sequence ID" value="NZ_NEVI01000019.1"/>
</dbReference>
<keyword evidence="1" id="KW-0472">Membrane</keyword>
<name>A0A261QX24_9BORD</name>
<feature type="transmembrane region" description="Helical" evidence="1">
    <location>
        <begin position="106"/>
        <end position="126"/>
    </location>
</feature>
<evidence type="ECO:0000256" key="1">
    <source>
        <dbReference type="SAM" id="Phobius"/>
    </source>
</evidence>
<dbReference type="InterPro" id="IPR018750">
    <property type="entry name" value="DUF2306_membrane"/>
</dbReference>
<protein>
    <recommendedName>
        <fullName evidence="4">DUF2306 domain-containing protein</fullName>
    </recommendedName>
</protein>
<evidence type="ECO:0008006" key="4">
    <source>
        <dbReference type="Google" id="ProtNLM"/>
    </source>
</evidence>
<dbReference type="AlphaFoldDB" id="A0A261QX24"/>
<gene>
    <name evidence="2" type="ORF">CAL19_15760</name>
</gene>
<evidence type="ECO:0000313" key="2">
    <source>
        <dbReference type="EMBL" id="OZI17281.1"/>
    </source>
</evidence>
<keyword evidence="1" id="KW-0812">Transmembrane</keyword>
<dbReference type="EMBL" id="NEVK01000007">
    <property type="protein sequence ID" value="OZI17281.1"/>
    <property type="molecule type" value="Genomic_DNA"/>
</dbReference>